<accession>A0AA43QEH2</accession>
<dbReference type="GO" id="GO:0005085">
    <property type="term" value="F:guanyl-nucleotide exchange factor activity"/>
    <property type="evidence" value="ECO:0007669"/>
    <property type="project" value="InterPro"/>
</dbReference>
<dbReference type="InterPro" id="IPR011004">
    <property type="entry name" value="Trimer_LpxA-like_sf"/>
</dbReference>
<sequence>MRDLDSRDVVTGDFLVVSGDVVANLNLEPALSRHRLRREADKNAIMTVVLSEVGSQSHHRGKRRWPVFVIDPTAERCLHYEEIGGKGGSRYVALDPEFLTTHVEIEVREDLVDPYIDICTPEVLAQWSENFDYQSLRKSFLHGVLKDYELNGKTVHTYILQDRYARRSGPSEVPPTNCTIQDSIIGSRCRIGSNVHIHHAHIWDDAVIEDHVDIQGPTIIAKGATVRSHVMKLPGSLVTFNAVVDNIPQKPRTGSGQLDDSSHEILNEGEDSDASSDASVGLVYASHSASTSKSSISTFASSDGDFDAAEMSRRSSFRSDPSEETAQDRDFQLEASASILDGLTKGDAADTIFLELNGYRMSVDASQHEVRQAVVLAFVKRISTLSETQSLGPVISRLFTDYKTLIDRVILDNATMEKQDQVDFLMLVQKHVIGRSQGDQILLFITKELYDQDVLEEDGVLQWWNDPKSSNGEMGQVRGLTQHFITYLQEAEEEEDSNEEQDDDESDE</sequence>
<keyword evidence="4 11" id="KW-0396">Initiation factor</keyword>
<dbReference type="GO" id="GO:0031369">
    <property type="term" value="F:translation initiation factor binding"/>
    <property type="evidence" value="ECO:0007669"/>
    <property type="project" value="InterPro"/>
</dbReference>
<comment type="caution">
    <text evidence="11">The sequence shown here is derived from an EMBL/GenBank/DDBJ whole genome shotgun (WGS) entry which is preliminary data.</text>
</comment>
<feature type="region of interest" description="Disordered" evidence="9">
    <location>
        <begin position="311"/>
        <end position="331"/>
    </location>
</feature>
<dbReference type="GO" id="GO:0005851">
    <property type="term" value="C:eukaryotic translation initiation factor 2B complex"/>
    <property type="evidence" value="ECO:0007669"/>
    <property type="project" value="TreeGrafter"/>
</dbReference>
<feature type="region of interest" description="Disordered" evidence="9">
    <location>
        <begin position="248"/>
        <end position="278"/>
    </location>
</feature>
<evidence type="ECO:0000259" key="10">
    <source>
        <dbReference type="PROSITE" id="PS51363"/>
    </source>
</evidence>
<proteinExistence type="inferred from homology"/>
<dbReference type="SUPFAM" id="SSF48371">
    <property type="entry name" value="ARM repeat"/>
    <property type="match status" value="1"/>
</dbReference>
<dbReference type="SUPFAM" id="SSF51161">
    <property type="entry name" value="Trimeric LpxA-like enzymes"/>
    <property type="match status" value="1"/>
</dbReference>
<dbReference type="EMBL" id="JAPUFD010000001">
    <property type="protein sequence ID" value="MDI1485110.1"/>
    <property type="molecule type" value="Genomic_DNA"/>
</dbReference>
<dbReference type="InterPro" id="IPR051956">
    <property type="entry name" value="eIF2B_epsilon"/>
</dbReference>
<dbReference type="PROSITE" id="PS51363">
    <property type="entry name" value="W2"/>
    <property type="match status" value="1"/>
</dbReference>
<dbReference type="PANTHER" id="PTHR45887:SF1">
    <property type="entry name" value="TRANSLATION INITIATION FACTOR EIF-2B SUBUNIT EPSILON"/>
    <property type="match status" value="1"/>
</dbReference>
<evidence type="ECO:0000313" key="12">
    <source>
        <dbReference type="Proteomes" id="UP001161017"/>
    </source>
</evidence>
<dbReference type="GO" id="GO:0003743">
    <property type="term" value="F:translation initiation factor activity"/>
    <property type="evidence" value="ECO:0007669"/>
    <property type="project" value="UniProtKB-KW"/>
</dbReference>
<dbReference type="InterPro" id="IPR029044">
    <property type="entry name" value="Nucleotide-diphossugar_trans"/>
</dbReference>
<comment type="subunit">
    <text evidence="8">Component of the translation initiation factor 2B (eIF2B) complex which is a heterodecamer of two sets of five different subunits: alpha, beta, gamma, delta and epsilon. Subunits alpha, beta and delta comprise a regulatory subcomplex and subunits epsilon and gamma comprise a catalytic subcomplex. Within the complex, the hexameric regulatory complex resides at the center, with the two heterodimeric catalytic subcomplexes bound on opposite sides.</text>
</comment>
<dbReference type="InterPro" id="IPR056764">
    <property type="entry name" value="LbH_EIF2B3/5"/>
</dbReference>
<evidence type="ECO:0000256" key="6">
    <source>
        <dbReference type="ARBA" id="ARBA00044144"/>
    </source>
</evidence>
<dbReference type="Gene3D" id="3.90.550.10">
    <property type="entry name" value="Spore Coat Polysaccharide Biosynthesis Protein SpsA, Chain A"/>
    <property type="match status" value="1"/>
</dbReference>
<evidence type="ECO:0000256" key="9">
    <source>
        <dbReference type="SAM" id="MobiDB-lite"/>
    </source>
</evidence>
<evidence type="ECO:0000256" key="1">
    <source>
        <dbReference type="ARBA" id="ARBA00004514"/>
    </source>
</evidence>
<evidence type="ECO:0000256" key="8">
    <source>
        <dbReference type="ARBA" id="ARBA00046432"/>
    </source>
</evidence>
<dbReference type="InterPro" id="IPR003307">
    <property type="entry name" value="W2_domain"/>
</dbReference>
<dbReference type="PANTHER" id="PTHR45887">
    <property type="entry name" value="TRANSLATION INITIATION FACTOR EIF-2B SUBUNIT EPSILON"/>
    <property type="match status" value="1"/>
</dbReference>
<dbReference type="SMART" id="SM00515">
    <property type="entry name" value="eIF5C"/>
    <property type="match status" value="1"/>
</dbReference>
<reference evidence="11" key="1">
    <citation type="journal article" date="2023" name="Genome Biol. Evol.">
        <title>First Whole Genome Sequence and Flow Cytometry Genome Size Data for the Lichen-Forming Fungus Ramalina farinacea (Ascomycota).</title>
        <authorList>
            <person name="Llewellyn T."/>
            <person name="Mian S."/>
            <person name="Hill R."/>
            <person name="Leitch I.J."/>
            <person name="Gaya E."/>
        </authorList>
    </citation>
    <scope>NUCLEOTIDE SEQUENCE</scope>
    <source>
        <strain evidence="11">LIQ254RAFAR</strain>
    </source>
</reference>
<evidence type="ECO:0000256" key="4">
    <source>
        <dbReference type="ARBA" id="ARBA00022540"/>
    </source>
</evidence>
<comment type="subcellular location">
    <subcellularLocation>
        <location evidence="1">Cytoplasm</location>
        <location evidence="1">Cytosol</location>
    </subcellularLocation>
</comment>
<feature type="compositionally biased region" description="Acidic residues" evidence="9">
    <location>
        <begin position="490"/>
        <end position="508"/>
    </location>
</feature>
<dbReference type="Gene3D" id="1.25.40.180">
    <property type="match status" value="1"/>
</dbReference>
<dbReference type="Proteomes" id="UP001161017">
    <property type="component" value="Unassembled WGS sequence"/>
</dbReference>
<dbReference type="InterPro" id="IPR016024">
    <property type="entry name" value="ARM-type_fold"/>
</dbReference>
<keyword evidence="5" id="KW-0648">Protein biosynthesis</keyword>
<name>A0AA43QEH2_9LECA</name>
<organism evidence="11 12">
    <name type="scientific">Ramalina farinacea</name>
    <dbReference type="NCBI Taxonomy" id="258253"/>
    <lineage>
        <taxon>Eukaryota</taxon>
        <taxon>Fungi</taxon>
        <taxon>Dikarya</taxon>
        <taxon>Ascomycota</taxon>
        <taxon>Pezizomycotina</taxon>
        <taxon>Lecanoromycetes</taxon>
        <taxon>OSLEUM clade</taxon>
        <taxon>Lecanoromycetidae</taxon>
        <taxon>Lecanorales</taxon>
        <taxon>Lecanorineae</taxon>
        <taxon>Ramalinaceae</taxon>
        <taxon>Ramalina</taxon>
    </lineage>
</organism>
<keyword evidence="3" id="KW-0963">Cytoplasm</keyword>
<gene>
    <name evidence="11" type="primary">GCD6</name>
    <name evidence="11" type="ORF">OHK93_000245</name>
</gene>
<dbReference type="Pfam" id="PF02020">
    <property type="entry name" value="W2"/>
    <property type="match status" value="1"/>
</dbReference>
<evidence type="ECO:0000256" key="5">
    <source>
        <dbReference type="ARBA" id="ARBA00022917"/>
    </source>
</evidence>
<dbReference type="CDD" id="cd11558">
    <property type="entry name" value="W2_eIF2B_epsilon"/>
    <property type="match status" value="1"/>
</dbReference>
<dbReference type="SUPFAM" id="SSF53448">
    <property type="entry name" value="Nucleotide-diphospho-sugar transferases"/>
    <property type="match status" value="1"/>
</dbReference>
<dbReference type="AlphaFoldDB" id="A0AA43QEH2"/>
<feature type="region of interest" description="Disordered" evidence="9">
    <location>
        <begin position="488"/>
        <end position="508"/>
    </location>
</feature>
<evidence type="ECO:0000256" key="3">
    <source>
        <dbReference type="ARBA" id="ARBA00022490"/>
    </source>
</evidence>
<feature type="domain" description="W2" evidence="10">
    <location>
        <begin position="325"/>
        <end position="498"/>
    </location>
</feature>
<evidence type="ECO:0000256" key="7">
    <source>
        <dbReference type="ARBA" id="ARBA00044345"/>
    </source>
</evidence>
<evidence type="ECO:0000256" key="2">
    <source>
        <dbReference type="ARBA" id="ARBA00007878"/>
    </source>
</evidence>
<dbReference type="InterPro" id="IPR044123">
    <property type="entry name" value="W2_eIF2B_epsilon"/>
</dbReference>
<dbReference type="Gene3D" id="2.160.10.10">
    <property type="entry name" value="Hexapeptide repeat proteins"/>
    <property type="match status" value="1"/>
</dbReference>
<dbReference type="Pfam" id="PF25084">
    <property type="entry name" value="LbH_EIF2B"/>
    <property type="match status" value="1"/>
</dbReference>
<protein>
    <recommendedName>
        <fullName evidence="6">Translation initiation factor eIF2B subunit epsilon</fullName>
    </recommendedName>
    <alternativeName>
        <fullName evidence="7">eIF2B GDP-GTP exchange factor subunit epsilon</fullName>
    </alternativeName>
</protein>
<evidence type="ECO:0000313" key="11">
    <source>
        <dbReference type="EMBL" id="MDI1485110.1"/>
    </source>
</evidence>
<comment type="similarity">
    <text evidence="2">Belongs to the eIF-2B gamma/epsilon subunits family.</text>
</comment>
<keyword evidence="12" id="KW-1185">Reference proteome</keyword>